<sequence length="961" mass="107976">MTENDRNTSRSTGQVPKDNDPLLELTRLFDFERTNPSDASDDDTDESSFHPTLQENDENVSTDEAVLSDNDLTDEFDLSFLEMDLEESLNADLPFESENITDSERTLDHSSDAYTSSTHHAEETKKTIDSSFDELYDMPSFTPKTRFKSTEMELNEESDHSPLYNNNTDEKISYQKISSSFPLDDIHNFQEHSTKTNIYSSNSKENTEKSEFTEFSFNVADEEDLFLSFNEDTKDHNDDENLNDAESFFNDDAFDNFVAQGLKDDEVHQNKIFKDFNYNADLKQSNHNYTQTDHSNDITDIENEDSFDTELENLLLTDPLPVENETSLLDTNNDQKSLDTFSFEEDFDLTFEKETLSTDHQNISQSEVNVLLDEEDPFGFDDIFSDMSNYENNDSNDKKTPESYDQSFASETLSPSNNDTSYFKQPETYRANEHFQQTDQNSNLETDNELIAELSMSLKVDANEDTFEPLQDENHHSSFSQSKQNQSFVASEPLNPSTELPLPDNSIPDVDTYKFADNIVETTEIPDLPNISYEEELQRPSHDDFENEFSEVFSVGNRTTPLEQTHTDTSYQNEFYQETTFEQNNDFEESQIKFEIGHDENYETNTADSFGQFPHFEDAINHAEVDFIPAHLTKTSTTRKVVLGSVIFLLVIGVAYAASKFFSSSDNTDSAMIIQADQTPIKVHNDTTQAQNNAANNQDVYNQATGLETSTIGTQNSLIDKSETPEDLAALNEQVPQTDDSYMDPSNIEDAIAAASNQTVPTREVQTVTVNPDGTVSSVSPVVENNTPQNPLNDNKIITTQTNNQVSANAILNNTISNGTNTNVHISSINQQNTQGIIADASHTGNSQQVTQTTTTPPQQNNQTTSQANDASENTSSSNTSGGYYVQIASHPTQNLAQTSLNKAKSQYNTIIGNLPMNIESAEIPGRGTYYRVRIQVGPRDNAILVCQKIKEAHGTCFVGR</sequence>
<evidence type="ECO:0000256" key="1">
    <source>
        <dbReference type="SAM" id="MobiDB-lite"/>
    </source>
</evidence>
<evidence type="ECO:0000313" key="4">
    <source>
        <dbReference type="Proteomes" id="UP000008952"/>
    </source>
</evidence>
<dbReference type="PATRIC" id="fig|1094558.3.peg.1527"/>
<evidence type="ECO:0000259" key="2">
    <source>
        <dbReference type="Pfam" id="PF05036"/>
    </source>
</evidence>
<feature type="compositionally biased region" description="Low complexity" evidence="1">
    <location>
        <begin position="874"/>
        <end position="885"/>
    </location>
</feature>
<reference evidence="3 4" key="1">
    <citation type="submission" date="2012-03" db="EMBL/GenBank/DDBJ databases">
        <title>The Genome Sequence of Bartonella tamiae Th239.</title>
        <authorList>
            <consortium name="The Broad Institute Genome Sequencing Platform"/>
            <consortium name="The Broad Institute Genome Sequencing Center for Infectious Disease"/>
            <person name="Feldgarden M."/>
            <person name="Kirby J."/>
            <person name="Kosoy M."/>
            <person name="Birtles R."/>
            <person name="Probert W.S."/>
            <person name="Chiaraviglio L."/>
            <person name="Young S.K."/>
            <person name="Zeng Q."/>
            <person name="Gargeya S."/>
            <person name="Fitzgerald M."/>
            <person name="Haas B."/>
            <person name="Abouelleil A."/>
            <person name="Alvarado L."/>
            <person name="Arachchi H.M."/>
            <person name="Berlin A."/>
            <person name="Chapman S.B."/>
            <person name="Gearin G."/>
            <person name="Goldberg J."/>
            <person name="Griggs A."/>
            <person name="Gujja S."/>
            <person name="Hansen M."/>
            <person name="Heiman D."/>
            <person name="Howarth C."/>
            <person name="Larimer J."/>
            <person name="Lui A."/>
            <person name="MacDonald P.J.P."/>
            <person name="McCowen C."/>
            <person name="Montmayeur A."/>
            <person name="Murphy C."/>
            <person name="Neiman D."/>
            <person name="Pearson M."/>
            <person name="Priest M."/>
            <person name="Roberts A."/>
            <person name="Saif S."/>
            <person name="Shea T."/>
            <person name="Sisk P."/>
            <person name="Stolte C."/>
            <person name="Sykes S."/>
            <person name="Wortman J."/>
            <person name="Nusbaum C."/>
            <person name="Birren B."/>
        </authorList>
    </citation>
    <scope>NUCLEOTIDE SEQUENCE [LARGE SCALE GENOMIC DNA]</scope>
    <source>
        <strain evidence="3 4">Th239</strain>
    </source>
</reference>
<dbReference type="RefSeq" id="WP_008039781.1">
    <property type="nucleotide sequence ID" value="NZ_JH725147.1"/>
</dbReference>
<keyword evidence="4" id="KW-1185">Reference proteome</keyword>
<feature type="compositionally biased region" description="Low complexity" evidence="1">
    <location>
        <begin position="847"/>
        <end position="867"/>
    </location>
</feature>
<feature type="region of interest" description="Disordered" evidence="1">
    <location>
        <begin position="95"/>
        <end position="125"/>
    </location>
</feature>
<feature type="compositionally biased region" description="Basic and acidic residues" evidence="1">
    <location>
        <begin position="102"/>
        <end position="111"/>
    </location>
</feature>
<dbReference type="AlphaFoldDB" id="J0ZKJ0"/>
<proteinExistence type="predicted"/>
<feature type="region of interest" description="Disordered" evidence="1">
    <location>
        <begin position="385"/>
        <end position="423"/>
    </location>
</feature>
<dbReference type="InterPro" id="IPR007730">
    <property type="entry name" value="SPOR-like_dom"/>
</dbReference>
<feature type="compositionally biased region" description="Low complexity" evidence="1">
    <location>
        <begin position="477"/>
        <end position="488"/>
    </location>
</feature>
<dbReference type="Pfam" id="PF05036">
    <property type="entry name" value="SPOR"/>
    <property type="match status" value="1"/>
</dbReference>
<feature type="domain" description="SPOR" evidence="2">
    <location>
        <begin position="881"/>
        <end position="959"/>
    </location>
</feature>
<dbReference type="Proteomes" id="UP000008952">
    <property type="component" value="Unassembled WGS sequence"/>
</dbReference>
<feature type="region of interest" description="Disordered" evidence="1">
    <location>
        <begin position="1"/>
        <end position="69"/>
    </location>
</feature>
<feature type="region of interest" description="Disordered" evidence="1">
    <location>
        <begin position="470"/>
        <end position="506"/>
    </location>
</feature>
<accession>J0ZKJ0</accession>
<dbReference type="GO" id="GO:0042834">
    <property type="term" value="F:peptidoglycan binding"/>
    <property type="evidence" value="ECO:0007669"/>
    <property type="project" value="InterPro"/>
</dbReference>
<dbReference type="OrthoDB" id="7338235at2"/>
<gene>
    <name evidence="3" type="ORF">ME5_01424</name>
</gene>
<protein>
    <recommendedName>
        <fullName evidence="2">SPOR domain-containing protein</fullName>
    </recommendedName>
</protein>
<feature type="region of interest" description="Disordered" evidence="1">
    <location>
        <begin position="844"/>
        <end position="885"/>
    </location>
</feature>
<evidence type="ECO:0000313" key="3">
    <source>
        <dbReference type="EMBL" id="EJF88873.1"/>
    </source>
</evidence>
<organism evidence="3 4">
    <name type="scientific">Bartonella tamiae Th239</name>
    <dbReference type="NCBI Taxonomy" id="1094558"/>
    <lineage>
        <taxon>Bacteria</taxon>
        <taxon>Pseudomonadati</taxon>
        <taxon>Pseudomonadota</taxon>
        <taxon>Alphaproteobacteria</taxon>
        <taxon>Hyphomicrobiales</taxon>
        <taxon>Bartonellaceae</taxon>
        <taxon>Bartonella</taxon>
    </lineage>
</organism>
<dbReference type="eggNOG" id="COG3266">
    <property type="taxonomic scope" value="Bacteria"/>
</dbReference>
<dbReference type="STRING" id="1094558.ME5_01424"/>
<name>J0ZKJ0_9HYPH</name>
<dbReference type="HOGENOM" id="CLU_341512_0_0_5"/>
<feature type="compositionally biased region" description="Polar residues" evidence="1">
    <location>
        <begin position="403"/>
        <end position="423"/>
    </location>
</feature>
<comment type="caution">
    <text evidence="3">The sequence shown here is derived from an EMBL/GenBank/DDBJ whole genome shotgun (WGS) entry which is preliminary data.</text>
</comment>
<dbReference type="EMBL" id="AIMB01000008">
    <property type="protein sequence ID" value="EJF88873.1"/>
    <property type="molecule type" value="Genomic_DNA"/>
</dbReference>
<feature type="region of interest" description="Disordered" evidence="1">
    <location>
        <begin position="772"/>
        <end position="794"/>
    </location>
</feature>